<feature type="region of interest" description="Disordered" evidence="9">
    <location>
        <begin position="409"/>
        <end position="457"/>
    </location>
</feature>
<keyword evidence="4" id="KW-0813">Transport</keyword>
<evidence type="ECO:0000256" key="9">
    <source>
        <dbReference type="SAM" id="MobiDB-lite"/>
    </source>
</evidence>
<proteinExistence type="inferred from homology"/>
<dbReference type="GO" id="GO:0006886">
    <property type="term" value="P:intracellular protein transport"/>
    <property type="evidence" value="ECO:0007669"/>
    <property type="project" value="InterPro"/>
</dbReference>
<sequence length="930" mass="102642">MAGAEGSKVNVVSIPFLPAVMTSPIIPSKLRTSSPEWLEHVMSLPSSSSTAKLIESLEQYDDVTAWINDSLNAQENVDNLNTPSNADLTKLDQYITQLVSTLDIACEDTSAQLERIIDDVSRGIPRLAYDVHFMKDGALSLQSSLVEVLKKSKDVVPPDTSAALDNLHQLDTIKNRMESAREVLQEAESWSTLEMEVTTLIGERSYAKAAERLSEASKSMVVFQNTPEYDPRRALMVNLQNQLEASLSSALVAAINSQDVAACKDYFSIFSVIQRESEFRNYYNAARRTTIVTLWQNANLSDSDNNDKSATGPRQSFAEFLPKFYSSFLALLNAERNPISSIFPDPPATLAHFLSSTMSALQPTFSHRLSSFTNYHGEACLSQLVTVLKATEDFATGVWKVMEKLQDSDTARPKQLSPSERPSGHRRRSSRMSISWRPGQPRPASLTLGGGSSTSESTEWDQELFQPFLDLQVDYSSLERRFLDHSLLEIISSDTRDNIQDLERARLFRERAVDIVGIAEGSMVRCKSFTHGYGSAGLVQALDGFFASFVDSWTAELGSQPSSSQNYAPSSSELDLADLDYSAKDWSAIQLMLHMLGSARTVSDRVTTFETKLRSFLTQISSHFRMAQADPQNFTIAATKGETQLLEQSTLNSAELFSLLSSVDETHPPTTALITPHSSSFRQSTFQQPPTPEPLLTETRSSLSTFAKTCQVSMQSTILSPLRLHLSTYPSLAIWSSREDPQSALAADLNIPTFSLSPSDSMQRVAEGLLNLPRLFEVYADDDALGFSLQTLPYVDPEMLKASEQQHPEASSQPGGGHHRRTSVAFVKPTPLDPEVISSAWLISLGHTFVAHLTKDVLPSISSLTSAGAAQLASDLEYLTNIVRALNVENDVLEKWRVAVSAEEKDVRRGIQQSSADAILLRVAKARGWY</sequence>
<keyword evidence="11" id="KW-1185">Reference proteome</keyword>
<organism evidence="10 11">
    <name type="scientific">Coprinopsis cinerea (strain Okayama-7 / 130 / ATCC MYA-4618 / FGSC 9003)</name>
    <name type="common">Inky cap fungus</name>
    <name type="synonym">Hormographiella aspergillata</name>
    <dbReference type="NCBI Taxonomy" id="240176"/>
    <lineage>
        <taxon>Eukaryota</taxon>
        <taxon>Fungi</taxon>
        <taxon>Dikarya</taxon>
        <taxon>Basidiomycota</taxon>
        <taxon>Agaricomycotina</taxon>
        <taxon>Agaricomycetes</taxon>
        <taxon>Agaricomycetidae</taxon>
        <taxon>Agaricales</taxon>
        <taxon>Agaricineae</taxon>
        <taxon>Psathyrellaceae</taxon>
        <taxon>Coprinopsis</taxon>
    </lineage>
</organism>
<dbReference type="Pfam" id="PF10191">
    <property type="entry name" value="COG7"/>
    <property type="match status" value="2"/>
</dbReference>
<dbReference type="GO" id="GO:0000139">
    <property type="term" value="C:Golgi membrane"/>
    <property type="evidence" value="ECO:0007669"/>
    <property type="project" value="UniProtKB-SubCell"/>
</dbReference>
<feature type="compositionally biased region" description="Polar residues" evidence="9">
    <location>
        <begin position="674"/>
        <end position="688"/>
    </location>
</feature>
<evidence type="ECO:0000256" key="1">
    <source>
        <dbReference type="ARBA" id="ARBA00004395"/>
    </source>
</evidence>
<name>D6RLB8_COPC7</name>
<reference evidence="10 11" key="1">
    <citation type="journal article" date="2010" name="Proc. Natl. Acad. Sci. U.S.A.">
        <title>Insights into evolution of multicellular fungi from the assembled chromosomes of the mushroom Coprinopsis cinerea (Coprinus cinereus).</title>
        <authorList>
            <person name="Stajich J.E."/>
            <person name="Wilke S.K."/>
            <person name="Ahren D."/>
            <person name="Au C.H."/>
            <person name="Birren B.W."/>
            <person name="Borodovsky M."/>
            <person name="Burns C."/>
            <person name="Canback B."/>
            <person name="Casselton L.A."/>
            <person name="Cheng C.K."/>
            <person name="Deng J."/>
            <person name="Dietrich F.S."/>
            <person name="Fargo D.C."/>
            <person name="Farman M.L."/>
            <person name="Gathman A.C."/>
            <person name="Goldberg J."/>
            <person name="Guigo R."/>
            <person name="Hoegger P.J."/>
            <person name="Hooker J.B."/>
            <person name="Huggins A."/>
            <person name="James T.Y."/>
            <person name="Kamada T."/>
            <person name="Kilaru S."/>
            <person name="Kodira C."/>
            <person name="Kues U."/>
            <person name="Kupfer D."/>
            <person name="Kwan H.S."/>
            <person name="Lomsadze A."/>
            <person name="Li W."/>
            <person name="Lilly W.W."/>
            <person name="Ma L.J."/>
            <person name="Mackey A.J."/>
            <person name="Manning G."/>
            <person name="Martin F."/>
            <person name="Muraguchi H."/>
            <person name="Natvig D.O."/>
            <person name="Palmerini H."/>
            <person name="Ramesh M.A."/>
            <person name="Rehmeyer C.J."/>
            <person name="Roe B.A."/>
            <person name="Shenoy N."/>
            <person name="Stanke M."/>
            <person name="Ter-Hovhannisyan V."/>
            <person name="Tunlid A."/>
            <person name="Velagapudi R."/>
            <person name="Vision T.J."/>
            <person name="Zeng Q."/>
            <person name="Zolan M.E."/>
            <person name="Pukkila P.J."/>
        </authorList>
    </citation>
    <scope>NUCLEOTIDE SEQUENCE [LARGE SCALE GENOMIC DNA]</scope>
    <source>
        <strain evidence="11">Okayama-7 / 130 / ATCC MYA-4618 / FGSC 9003</strain>
    </source>
</reference>
<dbReference type="KEGG" id="cci:CC1G_14133"/>
<dbReference type="GO" id="GO:0017119">
    <property type="term" value="C:Golgi transport complex"/>
    <property type="evidence" value="ECO:0007669"/>
    <property type="project" value="InterPro"/>
</dbReference>
<protein>
    <recommendedName>
        <fullName evidence="3">Conserved oligomeric Golgi complex subunit 7</fullName>
    </recommendedName>
    <alternativeName>
        <fullName evidence="8">Component of oligomeric Golgi complex 7</fullName>
    </alternativeName>
</protein>
<dbReference type="OrthoDB" id="249612at2759"/>
<keyword evidence="5" id="KW-0653">Protein transport</keyword>
<evidence type="ECO:0000313" key="10">
    <source>
        <dbReference type="EMBL" id="EFI28106.1"/>
    </source>
</evidence>
<feature type="region of interest" description="Disordered" evidence="9">
    <location>
        <begin position="674"/>
        <end position="693"/>
    </location>
</feature>
<dbReference type="HOGENOM" id="CLU_006044_0_0_1"/>
<dbReference type="GeneID" id="9379745"/>
<dbReference type="VEuPathDB" id="FungiDB:CC1G_14133"/>
<feature type="region of interest" description="Disordered" evidence="9">
    <location>
        <begin position="802"/>
        <end position="822"/>
    </location>
</feature>
<dbReference type="AlphaFoldDB" id="D6RLB8"/>
<comment type="subcellular location">
    <subcellularLocation>
        <location evidence="1">Golgi apparatus membrane</location>
        <topology evidence="1">Peripheral membrane protein</topology>
    </subcellularLocation>
</comment>
<evidence type="ECO:0000256" key="2">
    <source>
        <dbReference type="ARBA" id="ARBA00005831"/>
    </source>
</evidence>
<comment type="similarity">
    <text evidence="2">Belongs to the COG7 family.</text>
</comment>
<keyword evidence="6" id="KW-0333">Golgi apparatus</keyword>
<dbReference type="RefSeq" id="XP_002911600.1">
    <property type="nucleotide sequence ID" value="XM_002911554.1"/>
</dbReference>
<evidence type="ECO:0000256" key="6">
    <source>
        <dbReference type="ARBA" id="ARBA00023034"/>
    </source>
</evidence>
<dbReference type="PANTHER" id="PTHR21443">
    <property type="entry name" value="CONSERVED OLIGOMERIC GOLGI COMPLEX COMPONENT 7"/>
    <property type="match status" value="1"/>
</dbReference>
<dbReference type="Proteomes" id="UP000001861">
    <property type="component" value="Unassembled WGS sequence"/>
</dbReference>
<evidence type="ECO:0000256" key="3">
    <source>
        <dbReference type="ARBA" id="ARBA00020984"/>
    </source>
</evidence>
<accession>D6RLB8</accession>
<evidence type="ECO:0000256" key="5">
    <source>
        <dbReference type="ARBA" id="ARBA00022927"/>
    </source>
</evidence>
<evidence type="ECO:0000313" key="11">
    <source>
        <dbReference type="Proteomes" id="UP000001861"/>
    </source>
</evidence>
<keyword evidence="7" id="KW-0472">Membrane</keyword>
<comment type="caution">
    <text evidence="10">The sequence shown here is derived from an EMBL/GenBank/DDBJ whole genome shotgun (WGS) entry which is preliminary data.</text>
</comment>
<evidence type="ECO:0000256" key="8">
    <source>
        <dbReference type="ARBA" id="ARBA00031345"/>
    </source>
</evidence>
<dbReference type="InterPro" id="IPR019335">
    <property type="entry name" value="COG7"/>
</dbReference>
<evidence type="ECO:0000256" key="7">
    <source>
        <dbReference type="ARBA" id="ARBA00023136"/>
    </source>
</evidence>
<dbReference type="STRING" id="240176.D6RLB8"/>
<gene>
    <name evidence="10" type="ORF">CC1G_14133</name>
</gene>
<dbReference type="InParanoid" id="D6RLB8"/>
<dbReference type="GO" id="GO:0007030">
    <property type="term" value="P:Golgi organization"/>
    <property type="evidence" value="ECO:0007669"/>
    <property type="project" value="TreeGrafter"/>
</dbReference>
<dbReference type="PANTHER" id="PTHR21443:SF0">
    <property type="entry name" value="CONSERVED OLIGOMERIC GOLGI COMPLEX SUBUNIT 7"/>
    <property type="match status" value="1"/>
</dbReference>
<dbReference type="eggNOG" id="KOG4182">
    <property type="taxonomic scope" value="Eukaryota"/>
</dbReference>
<dbReference type="GO" id="GO:0006890">
    <property type="term" value="P:retrograde vesicle-mediated transport, Golgi to endoplasmic reticulum"/>
    <property type="evidence" value="ECO:0007669"/>
    <property type="project" value="TreeGrafter"/>
</dbReference>
<evidence type="ECO:0000256" key="4">
    <source>
        <dbReference type="ARBA" id="ARBA00022448"/>
    </source>
</evidence>
<dbReference type="OMA" id="LKYYHNC"/>
<dbReference type="EMBL" id="AACS02000003">
    <property type="protein sequence ID" value="EFI28106.1"/>
    <property type="molecule type" value="Genomic_DNA"/>
</dbReference>